<dbReference type="PANTHER" id="PTHR42695">
    <property type="entry name" value="GLUTAMINE AMIDOTRANSFERASE YLR126C-RELATED"/>
    <property type="match status" value="1"/>
</dbReference>
<organism evidence="1 2">
    <name type="scientific">Clonostachys solani</name>
    <dbReference type="NCBI Taxonomy" id="160281"/>
    <lineage>
        <taxon>Eukaryota</taxon>
        <taxon>Fungi</taxon>
        <taxon>Dikarya</taxon>
        <taxon>Ascomycota</taxon>
        <taxon>Pezizomycotina</taxon>
        <taxon>Sordariomycetes</taxon>
        <taxon>Hypocreomycetidae</taxon>
        <taxon>Hypocreales</taxon>
        <taxon>Bionectriaceae</taxon>
        <taxon>Clonostachys</taxon>
    </lineage>
</organism>
<sequence length="246" mass="27642">MAVTGKPRKLRLVTLRCFTIPDVIAQERGQFDRIFADWIDLAAEERNNKHGPSEQIAVEHQGYDVVDKDEYPQHLDKIDGLIITGSTASAYDDEPWVHKLSTFIKGSCGVRVAPNPKGWEIGVHEVGLNRPFVDRFPELLKAGNLSYQFLHQDNVSVEQAMLPANWVQVGTTPLCEVQGLFDPGHVLTLQGHPEFDSYINKLSTASLARARGFSNEEMHHYSQLIERGDSRQLAGQLVLEFFCQTS</sequence>
<comment type="caution">
    <text evidence="1">The sequence shown here is derived from an EMBL/GenBank/DDBJ whole genome shotgun (WGS) entry which is preliminary data.</text>
</comment>
<dbReference type="EMBL" id="CABFOC020000067">
    <property type="protein sequence ID" value="CAH0056948.1"/>
    <property type="molecule type" value="Genomic_DNA"/>
</dbReference>
<evidence type="ECO:0008006" key="3">
    <source>
        <dbReference type="Google" id="ProtNLM"/>
    </source>
</evidence>
<name>A0A9P0ERM2_9HYPO</name>
<dbReference type="GO" id="GO:0005829">
    <property type="term" value="C:cytosol"/>
    <property type="evidence" value="ECO:0007669"/>
    <property type="project" value="TreeGrafter"/>
</dbReference>
<dbReference type="Proteomes" id="UP000775872">
    <property type="component" value="Unassembled WGS sequence"/>
</dbReference>
<reference evidence="2" key="1">
    <citation type="submission" date="2019-06" db="EMBL/GenBank/DDBJ databases">
        <authorList>
            <person name="Broberg M."/>
        </authorList>
    </citation>
    <scope>NUCLEOTIDE SEQUENCE [LARGE SCALE GENOMIC DNA]</scope>
</reference>
<dbReference type="PANTHER" id="PTHR42695:SF6">
    <property type="entry name" value="GLUTAMINE AMIDOTRANSFERASE DOMAIN-CONTAINING PROTEIN"/>
    <property type="match status" value="1"/>
</dbReference>
<accession>A0A9P0ERM2</accession>
<proteinExistence type="predicted"/>
<evidence type="ECO:0000313" key="1">
    <source>
        <dbReference type="EMBL" id="CAH0056948.1"/>
    </source>
</evidence>
<evidence type="ECO:0000313" key="2">
    <source>
        <dbReference type="Proteomes" id="UP000775872"/>
    </source>
</evidence>
<dbReference type="InterPro" id="IPR044992">
    <property type="entry name" value="ChyE-like"/>
</dbReference>
<dbReference type="GO" id="GO:0005634">
    <property type="term" value="C:nucleus"/>
    <property type="evidence" value="ECO:0007669"/>
    <property type="project" value="TreeGrafter"/>
</dbReference>
<dbReference type="AlphaFoldDB" id="A0A9P0ERM2"/>
<dbReference type="OrthoDB" id="1669814at2759"/>
<dbReference type="Gene3D" id="3.40.50.880">
    <property type="match status" value="2"/>
</dbReference>
<keyword evidence="2" id="KW-1185">Reference proteome</keyword>
<reference evidence="1 2" key="2">
    <citation type="submission" date="2021-10" db="EMBL/GenBank/DDBJ databases">
        <authorList>
            <person name="Piombo E."/>
        </authorList>
    </citation>
    <scope>NUCLEOTIDE SEQUENCE [LARGE SCALE GENOMIC DNA]</scope>
</reference>
<dbReference type="InterPro" id="IPR029062">
    <property type="entry name" value="Class_I_gatase-like"/>
</dbReference>
<dbReference type="SUPFAM" id="SSF52317">
    <property type="entry name" value="Class I glutamine amidotransferase-like"/>
    <property type="match status" value="1"/>
</dbReference>
<gene>
    <name evidence="1" type="ORF">CSOL1703_00018187</name>
</gene>
<protein>
    <recommendedName>
        <fullName evidence="3">Glutamine amidotransferase domain-containing protein</fullName>
    </recommendedName>
</protein>